<dbReference type="RefSeq" id="WP_125320579.1">
    <property type="nucleotide sequence ID" value="NZ_AP024891.1"/>
</dbReference>
<keyword evidence="2" id="KW-1185">Reference proteome</keyword>
<reference evidence="1 2" key="1">
    <citation type="submission" date="2018-12" db="EMBL/GenBank/DDBJ databases">
        <title>Genomic taxonomy of the Vibrionaceae family.</title>
        <authorList>
            <person name="Gomez-Gil B."/>
            <person name="Enciso-Ibarra K."/>
        </authorList>
    </citation>
    <scope>NUCLEOTIDE SEQUENCE [LARGE SCALE GENOMIC DNA]</scope>
    <source>
        <strain evidence="1 2">CAIM 594</strain>
    </source>
</reference>
<gene>
    <name evidence="1" type="ORF">EJA03_07295</name>
</gene>
<accession>A0A3R9FQ60</accession>
<evidence type="ECO:0000313" key="1">
    <source>
        <dbReference type="EMBL" id="RSD31723.1"/>
    </source>
</evidence>
<evidence type="ECO:0000313" key="2">
    <source>
        <dbReference type="Proteomes" id="UP000269041"/>
    </source>
</evidence>
<proteinExistence type="predicted"/>
<dbReference type="Proteomes" id="UP000269041">
    <property type="component" value="Unassembled WGS sequence"/>
</dbReference>
<dbReference type="AlphaFoldDB" id="A0A3R9FQ60"/>
<dbReference type="EMBL" id="RSFA01000024">
    <property type="protein sequence ID" value="RSD31723.1"/>
    <property type="molecule type" value="Genomic_DNA"/>
</dbReference>
<name>A0A3R9FQ60_9VIBR</name>
<comment type="caution">
    <text evidence="1">The sequence shown here is derived from an EMBL/GenBank/DDBJ whole genome shotgun (WGS) entry which is preliminary data.</text>
</comment>
<organism evidence="1 2">
    <name type="scientific">Vibrio pectenicida</name>
    <dbReference type="NCBI Taxonomy" id="62763"/>
    <lineage>
        <taxon>Bacteria</taxon>
        <taxon>Pseudomonadati</taxon>
        <taxon>Pseudomonadota</taxon>
        <taxon>Gammaproteobacteria</taxon>
        <taxon>Vibrionales</taxon>
        <taxon>Vibrionaceae</taxon>
        <taxon>Vibrio</taxon>
    </lineage>
</organism>
<protein>
    <submittedName>
        <fullName evidence="1">Uncharacterized protein</fullName>
    </submittedName>
</protein>
<sequence length="83" mass="9486">MAFREEVEVLLLTESHVVEHIKGVELEIVSDKLIAHTETEFKNLHTHKLELSYEAAEALYIKLGQRLKTAQELVEDNSAIITE</sequence>